<evidence type="ECO:0000256" key="10">
    <source>
        <dbReference type="ARBA" id="ARBA00023212"/>
    </source>
</evidence>
<dbReference type="GO" id="GO:0005886">
    <property type="term" value="C:plasma membrane"/>
    <property type="evidence" value="ECO:0007669"/>
    <property type="project" value="UniProtKB-SubCell"/>
</dbReference>
<dbReference type="SUPFAM" id="SSF46966">
    <property type="entry name" value="Spectrin repeat"/>
    <property type="match status" value="26"/>
</dbReference>
<dbReference type="Pfam" id="PF18373">
    <property type="entry name" value="Spectrin_2"/>
    <property type="match status" value="1"/>
</dbReference>
<keyword evidence="11" id="KW-0175">Coiled coil</keyword>
<dbReference type="FunFam" id="1.20.58.60:FF:000012">
    <property type="entry name" value="Microtubule-actin cross-linking factor 1"/>
    <property type="match status" value="1"/>
</dbReference>
<feature type="compositionally biased region" description="Basic and acidic residues" evidence="12">
    <location>
        <begin position="2396"/>
        <end position="2405"/>
    </location>
</feature>
<dbReference type="InterPro" id="IPR036534">
    <property type="entry name" value="GAR_dom_sf"/>
</dbReference>
<dbReference type="Gene3D" id="3.30.920.20">
    <property type="entry name" value="Gas2-like domain"/>
    <property type="match status" value="1"/>
</dbReference>
<feature type="compositionally biased region" description="Basic and acidic residues" evidence="12">
    <location>
        <begin position="3094"/>
        <end position="3103"/>
    </location>
</feature>
<feature type="compositionally biased region" description="Basic and acidic residues" evidence="12">
    <location>
        <begin position="2612"/>
        <end position="2621"/>
    </location>
</feature>
<dbReference type="PANTHER" id="PTHR23169:SF25">
    <property type="entry name" value="MICROTUBULE-ACTIN CROSS-LINKING FACTOR 1, ISOFORMS 1_2_3_4_5"/>
    <property type="match status" value="1"/>
</dbReference>
<evidence type="ECO:0000256" key="1">
    <source>
        <dbReference type="ARBA" id="ARBA00004236"/>
    </source>
</evidence>
<dbReference type="SMART" id="SM00150">
    <property type="entry name" value="SPEC"/>
    <property type="match status" value="31"/>
</dbReference>
<dbReference type="SMART" id="SM01129">
    <property type="entry name" value="DELLA"/>
    <property type="match status" value="1"/>
</dbReference>
<evidence type="ECO:0000256" key="8">
    <source>
        <dbReference type="ARBA" id="ARBA00022837"/>
    </source>
</evidence>
<feature type="compositionally biased region" description="Basic and acidic residues" evidence="12">
    <location>
        <begin position="2270"/>
        <end position="2279"/>
    </location>
</feature>
<proteinExistence type="predicted"/>
<feature type="compositionally biased region" description="Basic and acidic residues" evidence="12">
    <location>
        <begin position="2306"/>
        <end position="2315"/>
    </location>
</feature>
<dbReference type="Pfam" id="PF13499">
    <property type="entry name" value="EF-hand_7"/>
    <property type="match status" value="1"/>
</dbReference>
<dbReference type="Gene3D" id="1.10.238.10">
    <property type="entry name" value="EF-hand"/>
    <property type="match status" value="1"/>
</dbReference>
<feature type="compositionally biased region" description="Basic and acidic residues" evidence="12">
    <location>
        <begin position="1832"/>
        <end position="1865"/>
    </location>
</feature>
<feature type="domain" description="GAR" evidence="14">
    <location>
        <begin position="6967"/>
        <end position="7045"/>
    </location>
</feature>
<dbReference type="InterPro" id="IPR002048">
    <property type="entry name" value="EF_hand_dom"/>
</dbReference>
<reference evidence="16" key="1">
    <citation type="submission" date="2025-08" db="UniProtKB">
        <authorList>
            <consortium name="RefSeq"/>
        </authorList>
    </citation>
    <scope>IDENTIFICATION</scope>
</reference>
<keyword evidence="10" id="KW-0206">Cytoskeleton</keyword>
<feature type="coiled-coil region" evidence="11">
    <location>
        <begin position="4007"/>
        <end position="4034"/>
    </location>
</feature>
<feature type="compositionally biased region" description="Basic and acidic residues" evidence="12">
    <location>
        <begin position="2072"/>
        <end position="2081"/>
    </location>
</feature>
<feature type="compositionally biased region" description="Basic and acidic residues" evidence="12">
    <location>
        <begin position="2674"/>
        <end position="2683"/>
    </location>
</feature>
<dbReference type="FunFam" id="1.20.58.60:FF:000031">
    <property type="entry name" value="Microtubule-actin cross-linking factor 1"/>
    <property type="match status" value="1"/>
</dbReference>
<feature type="compositionally biased region" description="Basic and acidic residues" evidence="12">
    <location>
        <begin position="2252"/>
        <end position="2261"/>
    </location>
</feature>
<dbReference type="GO" id="GO:0042060">
    <property type="term" value="P:wound healing"/>
    <property type="evidence" value="ECO:0007669"/>
    <property type="project" value="TreeGrafter"/>
</dbReference>
<dbReference type="Pfam" id="PF21097">
    <property type="entry name" value="SR_plectin_7"/>
    <property type="match status" value="1"/>
</dbReference>
<dbReference type="FunFam" id="1.20.58.60:FF:000025">
    <property type="entry name" value="microtubule-actin cross-linking factor 1"/>
    <property type="match status" value="1"/>
</dbReference>
<dbReference type="SMART" id="SM00054">
    <property type="entry name" value="EFh"/>
    <property type="match status" value="2"/>
</dbReference>
<dbReference type="FunFam" id="3.30.920.20:FF:000001">
    <property type="entry name" value="Microtubule-actin cross-linking factor 1"/>
    <property type="match status" value="1"/>
</dbReference>
<comment type="subcellular location">
    <subcellularLocation>
        <location evidence="1">Cell membrane</location>
    </subcellularLocation>
    <subcellularLocation>
        <location evidence="2">Cytoplasm</location>
        <location evidence="2">Cytoskeleton</location>
    </subcellularLocation>
</comment>
<feature type="region of interest" description="Disordered" evidence="12">
    <location>
        <begin position="1236"/>
        <end position="1268"/>
    </location>
</feature>
<dbReference type="Gene3D" id="3.90.1290.10">
    <property type="entry name" value="Plakin repeat"/>
    <property type="match status" value="5"/>
</dbReference>
<feature type="compositionally biased region" description="Basic and acidic residues" evidence="12">
    <location>
        <begin position="2126"/>
        <end position="2135"/>
    </location>
</feature>
<feature type="compositionally biased region" description="Basic and acidic residues" evidence="12">
    <location>
        <begin position="2432"/>
        <end position="2441"/>
    </location>
</feature>
<dbReference type="CDD" id="cd00051">
    <property type="entry name" value="EFh"/>
    <property type="match status" value="1"/>
</dbReference>
<feature type="compositionally biased region" description="Basic and acidic residues" evidence="12">
    <location>
        <begin position="2834"/>
        <end position="2843"/>
    </location>
</feature>
<feature type="compositionally biased region" description="Basic and acidic residues" evidence="12">
    <location>
        <begin position="2054"/>
        <end position="2063"/>
    </location>
</feature>
<feature type="coiled-coil region" evidence="11">
    <location>
        <begin position="4468"/>
        <end position="4502"/>
    </location>
</feature>
<dbReference type="PROSITE" id="PS51460">
    <property type="entry name" value="GAR"/>
    <property type="match status" value="1"/>
</dbReference>
<dbReference type="SUPFAM" id="SSF75399">
    <property type="entry name" value="Plakin repeat"/>
    <property type="match status" value="6"/>
</dbReference>
<feature type="compositionally biased region" description="Basic and acidic residues" evidence="12">
    <location>
        <begin position="2234"/>
        <end position="2243"/>
    </location>
</feature>
<keyword evidence="9" id="KW-0472">Membrane</keyword>
<feature type="region of interest" description="Disordered" evidence="12">
    <location>
        <begin position="6778"/>
        <end position="6831"/>
    </location>
</feature>
<feature type="compositionally biased region" description="Basic and acidic residues" evidence="12">
    <location>
        <begin position="2162"/>
        <end position="2171"/>
    </location>
</feature>
<feature type="compositionally biased region" description="Polar residues" evidence="12">
    <location>
        <begin position="2685"/>
        <end position="2698"/>
    </location>
</feature>
<dbReference type="Pfam" id="PF00435">
    <property type="entry name" value="Spectrin"/>
    <property type="match status" value="15"/>
</dbReference>
<dbReference type="CTD" id="23499"/>
<feature type="coiled-coil region" evidence="11">
    <location>
        <begin position="277"/>
        <end position="304"/>
    </location>
</feature>
<feature type="compositionally biased region" description="Basic and acidic residues" evidence="12">
    <location>
        <begin position="2468"/>
        <end position="2477"/>
    </location>
</feature>
<gene>
    <name evidence="16" type="primary">MACF1</name>
</gene>
<keyword evidence="5" id="KW-0597">Phosphoprotein</keyword>
<feature type="compositionally biased region" description="Basic and acidic residues" evidence="12">
    <location>
        <begin position="1964"/>
        <end position="1973"/>
    </location>
</feature>
<feature type="compositionally biased region" description="Basic and acidic residues" evidence="12">
    <location>
        <begin position="2414"/>
        <end position="2423"/>
    </location>
</feature>
<dbReference type="InterPro" id="IPR043197">
    <property type="entry name" value="Plakin"/>
</dbReference>
<feature type="compositionally biased region" description="Basic and acidic residues" evidence="12">
    <location>
        <begin position="2450"/>
        <end position="2459"/>
    </location>
</feature>
<dbReference type="PROSITE" id="PS50222">
    <property type="entry name" value="EF_HAND_2"/>
    <property type="match status" value="2"/>
</dbReference>
<feature type="compositionally biased region" description="Basic and acidic residues" evidence="12">
    <location>
        <begin position="2144"/>
        <end position="2153"/>
    </location>
</feature>
<feature type="coiled-coil region" evidence="11">
    <location>
        <begin position="3464"/>
        <end position="3498"/>
    </location>
</feature>
<feature type="compositionally biased region" description="Basic and acidic residues" evidence="12">
    <location>
        <begin position="1928"/>
        <end position="1937"/>
    </location>
</feature>
<feature type="compositionally biased region" description="Basic and acidic residues" evidence="12">
    <location>
        <begin position="3040"/>
        <end position="3049"/>
    </location>
</feature>
<feature type="compositionally biased region" description="Polar residues" evidence="12">
    <location>
        <begin position="7228"/>
        <end position="7255"/>
    </location>
</feature>
<dbReference type="Proteomes" id="UP000515159">
    <property type="component" value="Chromosome 8"/>
</dbReference>
<feature type="region of interest" description="Disordered" evidence="12">
    <location>
        <begin position="1831"/>
        <end position="2716"/>
    </location>
</feature>
<dbReference type="SMART" id="SM00250">
    <property type="entry name" value="PLEC"/>
    <property type="match status" value="17"/>
</dbReference>
<dbReference type="PROSITE" id="PS00018">
    <property type="entry name" value="EF_HAND_1"/>
    <property type="match status" value="2"/>
</dbReference>
<sequence length="7278" mass="822409">MSTLRASFLGTICRRISKWCKSGPWKRSLALGEHLQIMKNLQSHYDDFLEDSCDSQFFSVADRLRLEEEVDSCKEHYRQLLDSIKNEDKDESLARTYISELRNVRLQLEECEAKLARRIQFLDSTGSDVIERNTVCLTEQEKMQEELKKVKLDLTQISDRCNHFLLKFAPGPSVSNLRSELQLLVQKMDNMYGLSSLYLDKLKTVDVLVRGIQEAEALVKGYEVKLCQEDVVPFNLTAIYSQSALLQQWLCQVKEKNALFLTLDEDVSRATGAGEPSQEHNANLQRCKEKASQLQERWQRIQSQAETRHGDLEDIHGLLKHYRECHTELITWIEQTSLEQEMMKPGQAEDSRELSAQLSQQTALVAEIEKNQAKLDECQKFSQNYSSSVKDYELQLMTYRAFVDSQEKSPIKRRRMLSSSDAITQEFMNLRTRYTALVTLTTQHVKYISDALWRLEEEEKVVEEEKQEHVEKVKKLLGWALGLAGDLPPLTKERQDLKDCISEQQALGEELGVMKEQVSDAIRTAQIFLAKHGHKLSAEEREQIRQEVDLLEDTYRQLCSGSEKQLQQLQNQLAKETEQKGTEIIAGILDLGTMEIFPIFRAMQNGLMDQDTGLVLLEAQLATSGLILPETKEMLCLEEALARNFIDHRTFQLLQSLQHALQLIDQTNFENKQLLPVVAAIEEKKINEDLGLKILEANFAMGGFSGLEEAFEEGLITVHLRSKLEYHRQSLKLIDPNTAERINLSDLMQKCITHQETGLRLLPVKQRTGDLVCLRSGRKVSIFRAFREGLIDRQVTVRLLESQLVAGGIVDHRTGHRLTLDKAVKQNLIDQDLACAIFKRQLRAGGIVDPVTGQRLALDEAVTKDLISSRIAVVILESLQSFVGLLWPESGEILTLTDALQEDILSTELAYEIVRNRHSFKGLYIPETLEVWSYKKAVQQGILTTDVAKKLESTFIPDVVLCTKRVDSPSRSILALASTASQPPQEKHKTQEVQSEDDAEILFHLMTQSYINIHNGHRLLLVDRKLLHVSQSFFETYGCESNESNAGDDNNQIGQKILKETNNKESSMVLRAVVDERLDPYQFFYTPLTKDNEEAVSEASLLDLRTPPLRKEKAEKIQETKNTGIEIYKTEPFQDQNDTEPVLQQRVVSLNENEEEISSFKDESNSFPSGVNVEVKVLEAQLALADGECSVEYSTNEDWSLRASHGEAERKEMEEEQIVSESMMKDVVKPKDNMIAKQKKNRNSPESVVQSDDFKRVSSRNNDRLEERSMQLSETLLGKNREPEEIKNGRTGPLELHELKLEMLEEENTLKMLLAQLQDGGIISDRTDRKMLLNEAVSCGVVPSHTAVKLLGKLSMFSGFFDPHTCESLSIEEAIDEGLMDEKLMQKVLSPEKAICGVINLYNNMIYSVKEAADVGLLDNETVMRILEGQVVTGGIIDLKRSKRISVTLASNLGLVDKCGQENLKKLERACKGKDTEIETRQKLISLQMEISGIINPKTKEPLTVVQAIQKGFLSKEEAILLLSEQIANGGIIHHLSGMRLSVTDALQYGLINQDLSQELLEVERVCRQQHLHLDLEELVSAPLVVSSGLKVQGLQTLSGSIIDSASGKEIALSQAVREDLQSETTANLTSEMKQRIVDPENCIIVSYSEFLKKCKIDIESGQRYLAITPLKELKEKPSGNVLTVAQAIEFGKVDPIPALRLLQAQADAGGIIDAANGERLSLMLALKKGLVDEETVRIIAANQIWTGGIYDPSSGIRISLPDAIKKDLISQNVAAFLEADVRDSSYCTNVERDLTKDVLQNGASITKELITFLAADHSGEYKITDNVTCGSKEEREKKHKEMEKAVGTEVFKDMPAEKVSEAKELPQQTVKPPSENASETKELPQQTVKPPSEKASEAKELPQQTVKPPSEKTSKAKELPQQTQKLPSEKASETKELPQQTVKPPSEKASEAKELPQQTQKLPSEKASETKELPQQSQKPPAEKAWEAKELPQQIVKPLSEKALEAKELPQQTVKPPSEKASKAKELPQQSQKLPSEKASETKELPQQTVKPPSEKASEAKELPQQTVKPPSEKASEAKELPQQSQKLPSEKASETKELPQQTVKPPSEKASEAKKLPQQTVKTPAEKASEAKELPQQTVKTPAEKASEAKELPQQTVKPPAEKASEAKELPQQTVKPPSEKASEAKELPQQTQKLPSEKASETKELPQQTVKPPSEKALKAKELPQQTQKLPSEKASETKELPQQTVKPPSEKALEAKELPQQTVKPPSEKASEAKELPQQTVKPPSEKASEAKELPQQTQKLPSEKASETKELPQQTVKPSSEKASEAKELPQQTQKLPSEKASETKELPQQTVKLPSEKASEAKELPQQTQKLPSEKASETKELPQQTVKLSSEKVSEAKELPQQTQKLPSEKASETKELPQQTVKLPSEKASEAKELPQQSQKPPAEKAWEAKELPQQTVKPLSEKALEAKELPQQTVKPPSEKALKAKELPQQTQKLPSEKASETKELPQQTVKPPSEKASEAKELTQQTVKTPAEKASKAKELPQQTVKPPAEKALEAKELPQQTVKPPAEKTLEAKELSQETVKPPSEKASEAKELPQQTVKPPVEKPLEAKELPQQTVKPPVEKPLETKELPQQTMKELHQQTVKPPSEKALAAKELSQETVKPPAEKTLEAKELPQQTVKELHQQTVKPPSEKASKAKELPQQTVKLPAEKALVAKELLQQTMKELPQETVNQPAEKALEAKELPQQTVKPPSEKALEAKELPQQTVKPPAEKASKAKELPQKTVKLPSEKASEAKELPQQTVKPPSEKTSKAKELPQQTVKLPSEKASKAKELPQQTVKELHQQTVKPPSEKASKAKELSQQTVKLPSEKALEAKELSQQTVKLPSEKALVAKELFQQTVKLPAEKALEAKELPQQTVKPPSEKALEAKELPQQTVKPPAEKASKAKELPQKTVKLPSEKALEAKELPQQTVKLPAEKALEAKELPQQTVKPPSEKALEAKELPQETVNQPAEKALEAKELPQQTVKPPSEKVLEAKELPQQTVKPPAEKTLEAKELPQQTVKSPAEKALEAKELPQQTVKPPAEKALEAKELPQPVEKLPCAKRASEAKEVPQRPDELPARDEQQLQETGNGWTVDKVFLSLDSKESFVKIREELIPNENDRNFFGGFLRDSYEQVPEKEESDLSVPSVEQEISITPATEEERCPSTLKKEVLDMAVNGIPVPCNLQLASCVLTSQPSEVSSELLQSLEKDGNSVTSLSSSVVQTLSHTTTAKGLETRLESQLTWVCDTVHHLDNLNFTNSHLQHYKELVLLTDKQLHLNALASDIYFFVSENGQDLTPQLSQQLLGLLSKLERSFGELAERLAPQTLQEQQAACRQKLEDLSDWLSHAERSVGEHEAVGSKGELATLQQSQNSIKGLQQELQSQAASSADTIKALEEFLEENCAKMNPSEMAVLQERLQLVKEQYQTLQQRTETAQKELESAVSAAVQQETEKVKAAEQLDLNKRKIELLLDWVTSLDPVTHIQEVDLSQPLPSDAAALQLSEQYERLKARREELLSQQQDCILATQAAQAFLDREGLGLVPDERQQLQNKVLELKKHYAASLLQSEAQLTWVQSLRDELQKFLHDYGDFEVWLQQSEKKLGDLLQEDGRPEALQPLLCRQASFSEDVISHKGDLRYITKSAQKVVDMEERAKEEEQPAFQSSAAVRLVKDKLEEAARRYTALHSECSKLGSYLQTLLHRYEQFQDGACALQTRLQETGEALEKLLSEAVGSEATVLQKQLMCAKNLQGDLTDDQIKVEKVQKMAQVLLETEGDPVLDGKVIQEATDSILSQFQNLSSQLSEHLHLLEKSVTESQSVQETLEDFLQWIVGTEKNLEEHKLDCVSSTCIQASFAGNRKLKQDIVSRKSSLDATREMVNKFLETADGAAADVPQMKLAELTVRFCKVCERQQEQEAALKELLPKAEQYERLLESLQEFMNSKMPLLASGSQPDQDIVQVSQQIKTLNAEMAEQEKAMTVLEKLVTEFRCCPLQIGSLQHLEKVQSLKNDFLRFQEAARKREAEISSCQEGLTDFRKLVGLMRKWLKEKEGSVPSMDACLRIQELTTRMQCLKALLEEWEGKGAQVELITHTGTELENLIMEVTAVDAQSMTGSSASSVNGYHACKDLTEIQCDVSDVRQRYEDLGKVLQDRKEQMSILLERMQEVQQETAVLLKWLESKEEALSVLDVTPIRAEAVRTQAEKNKAFLGELKETSETVHKIKDALVNLIQNHPNSPEVEKWKEMLQDLDQRWDRANQATAERQQRLEESANQLEIFQTAEAQLRPWLMEKELMMSVLGPLSIDPNMLNAQKQQVQFMLKEFETRKQQHEQLIQAAQGILASPGNIPLSSGHVEEKLRGVREKWEELTTKLDSRSIHIDQAIIKSLKYQQVLQDLSEKIKATGQKLGGQSAISTQPEAVKQQLQETSEIRSDLEELEQAVTEAQVLCDDLANLIGEQYLKDELKKRLETVALPLKGLKDLAGDHMHRLQTALASSQQFQQMFDELRTWLNNKRSQQAQSCPVSAKLERLQSQIQKQEEFQKNLNQHSGSYEMIVAEGESLLLCVQPGEERSTLQNQLLTLRAHWEELVKQATDRHSRLKDCLQKAQKYKQHVEDLLPWVENCKVRVAELKVSFDPVQLEAAFLKAKALQNDVEKRGFLVEKMNSAADTLAEVSETDDCEIREEKARLNQDVDAIVKELHIKVGSIEELSQKLKEFRESLQNIEKKLEGTQHQLEIFEALGSQACSNKNLEKMRAQQEVLSELEPQIVYIKDLIHGLVEDAPDGSDSSQLLNQAEAAQREYGLLKQRVNEVCSVMETKLHGISHFHNHVREIFSQLVDLDDELDSMSAIGRDPDSLHSQIEDIQHFMVKLQKLTSDSKSSEAECRHFLEKEGSLDLLGLKRELETLNKQCSKLTERGRNRQEMLEINLARVKDFYSKLKELKQLLTSLGEAKQLRGLVGTEVDAVNQQLIDFKVFQKEQVEPLQLKLQHVSGLGQGLIQSAEKNCDVHGLEHETEELNTWWNTLNKKVAERVAQLQEALLHCGKFQDALEPLLSWLTDTEELIASQKPPSAEYKVVKAQIQEQKLLQRLLDDRKPTVEMIQTEGKRIAESAEPTDKEKILGQLENLGKRWKGLLNKAAARQKQLEDILVLAKEFHETTEPISEWLTSTEKKLANSEPIGTQTVKIQQQIVHHKALQEDILSHAAGVEQMVRIGQKLTSLVDRSMLTEKLDSVQAWYSEMQDRCCRKAVLLELALSNARLFGEEEMELLNWLAELEDKLRFVSVKDYNREVLQRELADQLALNEEIVDRKKNVEQAIRNGQALLKQTTGEEVLLIQEKLDGIKTRYSEITSISLKALRMLEQAQQLATKFQSAHEELLTWLDKVEEELTSSGRQSPTGEEMAKFQQRQKELKKEVMEYRLVLDTVNEVSSALLALVPWRAREGLDKLVLDANERYRLARDTIEHRVHQIDAAIQRSQQYEQTTEAELAWVAETKRKLLALGPIRLEQDKTTAQLQVQKAFSIDIIRHKDCIDELHEIQEEILGTCGQEQKAILQDKVASLAQQYHAVSQLNSERYTQLERAQVLVNQFWETHEELRPWIEETQVAVAQLPPPGVDDELLKQQQEELRQLRESIAEHKPHIDKLMKIGPQLQDLNPEEGEIVQEKYGIAMSKYSQIKAEVHQRAVVLDEAITQAAQNIEFHDKIEPMLETLETLASRLHMPLLIPAEVDKIKESIGENKNALLELEKLLPSFEALKRRGVELIGRSEGADKDPAAKAIQDKLDQMVYFWEDIRAQVNEREMKLLDVLELAEKFWCDLAALLTTIRDTQDIVHDLESPGIDPSIIKQQIEAAETIKEEADGLHEELEYIRILGTDLIFACGEMEKPEVKKSLDEMNNAWENLSKTWTERLEKLEEAMLSSVQYQDTLQAMFDWLDNAVIKLCDMPAVGTDLNTVKEQLNEMKEFKMEVYQQQIEMEKLYHQGELMLKKAIDETDRELIQEPLTELKHLWENLGEKILYRQHRLEAALLALGQFQHALAEVLTWLTHTEELLDAQKPISGDPKILEVELAKHHVLKNDVLAHQTTVETVNRAGNELLESSAADDANSLRTRLQHLNQSWESVCRKTDDREQQLELALQQAQGFHGEIEDFLQWLSKVENQLSLPKATGGLPETAREQLLTHMELYAAFKANEERYKQLNDKGQLMLLSRTESESNSNAEKNVALLEQKWHVVSAKMEERKLKLEEALNLAIEFQNSMQEFINWLTQAEQSLNVVPPPSLILDTVLFQIDEHKVFVNEVNSHRDQIIELDKMGNQLKFLSQKQDVVLIKNLLVSMQSRWEKVVQRSVDRGRALDDAKKRAKQFHEAWKKLIDWLEDAENHLDSELDISNDPDKIKRQLSKHKEFQKTLGSRQPVYDTTVRTGRSLKEKALLADDSQKLDNLLGEVRDKWDTVCGKSVERQHKLEEALLFSGQFMDALQALVDWLYKVEPQLAEEQPVHGDLDLVMNLMDIHKVFQKELGKRTSSVQALKRSARELIENSRDDTTWVKVQLQELSTRWDTVCKLSVSKQTRLEQALKKAEEFRSAVHALLEWLSEAEQTLRFRGALPEDATALQSLIDTHKDFMKNVEDKRADVNTAIEMGESILAVSHPDSVTSIKHWITIIRARFEEVLTWAKQHQQRLESALTELLANSELLEELLTWIQWAETTLMQQDQEPIPQNIDQVKVMISEHQSFMEEMTRKQPDVDKITKTHKRRTTDPNHAPFIEKSRSSRKSINQASPLPPLSHLSQAETKNPRINQLSARWQQVWLLALERQRKLNDALDRLEELKEFANFDFDIWRKKYMRWMNHKKSRVMDFFRRIDKDQDGKITRQEFIDGILASKFPTTRLEMSAVADIFDRDADGYIDYYEFVAVLHPNKDAYRPTTDADKIEDEVTRQVAQCKCAKRFQVEQIGENKYRFFLGNQFGDSQQLRLVRILRSTVMVRVGGGWMALDEFLVKNDPCRARGRTNLELREKFILPEGVSQGMAPFRSRGRRSKPSSRTASPTRSSSSASQSNHSCTSLPSSPATPASGTKTPQHPSRSYDKPWLVNSKAGTPLRDLDYSHLQMASGEVTPSQGNKVKRPHSGRTPLTGDVLNSSCQVSSSAKSSRADGKKNASRPTSRTGSHAGSRASSRRGSDASDLDLLETQSACSDTSESSATGYQGRSPRATSKPSKIPTMPKKCTTATPAKTPGSKR</sequence>
<dbReference type="FunFam" id="1.20.58.60:FF:000021">
    <property type="entry name" value="Microtubule-actin cross-linking factor 1"/>
    <property type="match status" value="1"/>
</dbReference>
<evidence type="ECO:0000256" key="3">
    <source>
        <dbReference type="ARBA" id="ARBA00022475"/>
    </source>
</evidence>
<feature type="compositionally biased region" description="Basic and acidic residues" evidence="12">
    <location>
        <begin position="6778"/>
        <end position="6791"/>
    </location>
</feature>
<dbReference type="FunFam" id="1.20.58.60:FF:000014">
    <property type="entry name" value="microtubule-actin cross-linking factor 1"/>
    <property type="match status" value="1"/>
</dbReference>
<dbReference type="Gene3D" id="1.20.58.60">
    <property type="match status" value="29"/>
</dbReference>
<feature type="compositionally biased region" description="Basic and acidic residues" evidence="12">
    <location>
        <begin position="3116"/>
        <end position="3136"/>
    </location>
</feature>
<feature type="compositionally biased region" description="Basic and acidic residues" evidence="12">
    <location>
        <begin position="2762"/>
        <end position="2771"/>
    </location>
</feature>
<feature type="compositionally biased region" description="Basic and acidic residues" evidence="12">
    <location>
        <begin position="2198"/>
        <end position="2207"/>
    </location>
</feature>
<feature type="compositionally biased region" description="Basic and acidic residues" evidence="12">
    <location>
        <begin position="2378"/>
        <end position="2387"/>
    </location>
</feature>
<feature type="compositionally biased region" description="Low complexity" evidence="12">
    <location>
        <begin position="7081"/>
        <end position="7118"/>
    </location>
</feature>
<feature type="compositionally biased region" description="Low complexity" evidence="12">
    <location>
        <begin position="7259"/>
        <end position="7278"/>
    </location>
</feature>
<feature type="compositionally biased region" description="Low complexity" evidence="12">
    <location>
        <begin position="7179"/>
        <end position="7189"/>
    </location>
</feature>
<protein>
    <submittedName>
        <fullName evidence="16">Microtubule-actin cross-linking factor 1 isoform X12</fullName>
    </submittedName>
</protein>
<feature type="coiled-coil region" evidence="11">
    <location>
        <begin position="448"/>
        <end position="475"/>
    </location>
</feature>
<feature type="region of interest" description="Disordered" evidence="12">
    <location>
        <begin position="7152"/>
        <end position="7278"/>
    </location>
</feature>
<evidence type="ECO:0000256" key="11">
    <source>
        <dbReference type="SAM" id="Coils"/>
    </source>
</evidence>
<evidence type="ECO:0000256" key="12">
    <source>
        <dbReference type="SAM" id="MobiDB-lite"/>
    </source>
</evidence>
<feature type="compositionally biased region" description="Basic and acidic residues" evidence="12">
    <location>
        <begin position="2216"/>
        <end position="2225"/>
    </location>
</feature>
<dbReference type="FunFam" id="1.20.58.60:FF:000010">
    <property type="entry name" value="plectin isoform X2"/>
    <property type="match status" value="1"/>
</dbReference>
<dbReference type="FunFam" id="1.20.58.60:FF:000088">
    <property type="entry name" value="microtubule-actin cross-linking factor 1 isoform X2"/>
    <property type="match status" value="1"/>
</dbReference>
<keyword evidence="6" id="KW-0479">Metal-binding</keyword>
<keyword evidence="4" id="KW-0963">Cytoplasm</keyword>
<feature type="compositionally biased region" description="Basic and acidic residues" evidence="12">
    <location>
        <begin position="2594"/>
        <end position="2603"/>
    </location>
</feature>
<dbReference type="GO" id="GO:0045095">
    <property type="term" value="C:keratin filament"/>
    <property type="evidence" value="ECO:0007669"/>
    <property type="project" value="TreeGrafter"/>
</dbReference>
<feature type="compositionally biased region" description="Basic and acidic residues" evidence="12">
    <location>
        <begin position="2090"/>
        <end position="2099"/>
    </location>
</feature>
<dbReference type="FunFam" id="1.20.58.60:FF:000008">
    <property type="entry name" value="microtubule-actin cross-linking factor 1"/>
    <property type="match status" value="2"/>
</dbReference>
<feature type="region of interest" description="Disordered" evidence="12">
    <location>
        <begin position="2735"/>
        <end position="2882"/>
    </location>
</feature>
<feature type="compositionally biased region" description="Basic and acidic residues" evidence="12">
    <location>
        <begin position="2324"/>
        <end position="2333"/>
    </location>
</feature>
<dbReference type="GO" id="GO:0005737">
    <property type="term" value="C:cytoplasm"/>
    <property type="evidence" value="ECO:0007669"/>
    <property type="project" value="TreeGrafter"/>
</dbReference>
<dbReference type="PANTHER" id="PTHR23169">
    <property type="entry name" value="ENVOPLAKIN"/>
    <property type="match status" value="1"/>
</dbReference>
<dbReference type="CDD" id="cd00176">
    <property type="entry name" value="SPEC"/>
    <property type="match status" value="15"/>
</dbReference>
<feature type="compositionally biased region" description="Basic and acidic residues" evidence="12">
    <location>
        <begin position="2360"/>
        <end position="2369"/>
    </location>
</feature>
<dbReference type="FunFam" id="1.20.58.60:FF:000016">
    <property type="entry name" value="Microtubule-actin cross-linking factor 1"/>
    <property type="match status" value="1"/>
</dbReference>
<feature type="compositionally biased region" description="Basic and acidic residues" evidence="12">
    <location>
        <begin position="2522"/>
        <end position="2531"/>
    </location>
</feature>
<keyword evidence="3" id="KW-1003">Cell membrane</keyword>
<dbReference type="InterPro" id="IPR035915">
    <property type="entry name" value="Plakin_repeat_sf"/>
</dbReference>
<feature type="domain" description="EF-hand" evidence="13">
    <location>
        <begin position="6927"/>
        <end position="6962"/>
    </location>
</feature>
<feature type="compositionally biased region" description="Basic and acidic residues" evidence="12">
    <location>
        <begin position="2288"/>
        <end position="2297"/>
    </location>
</feature>
<feature type="compositionally biased region" description="Basic and acidic residues" evidence="12">
    <location>
        <begin position="1982"/>
        <end position="1991"/>
    </location>
</feature>
<dbReference type="GO" id="GO:0008017">
    <property type="term" value="F:microtubule binding"/>
    <property type="evidence" value="ECO:0007669"/>
    <property type="project" value="InterPro"/>
</dbReference>
<feature type="compositionally biased region" description="Basic and acidic residues" evidence="12">
    <location>
        <begin position="1252"/>
        <end position="1268"/>
    </location>
</feature>
<feature type="compositionally biased region" description="Basic and acidic residues" evidence="12">
    <location>
        <begin position="2576"/>
        <end position="2587"/>
    </location>
</feature>
<feature type="compositionally biased region" description="Basic and acidic residues" evidence="12">
    <location>
        <begin position="2018"/>
        <end position="2027"/>
    </location>
</feature>
<keyword evidence="15" id="KW-1185">Reference proteome</keyword>
<feature type="compositionally biased region" description="Polar residues" evidence="12">
    <location>
        <begin position="1867"/>
        <end position="1890"/>
    </location>
</feature>
<dbReference type="InterPro" id="IPR002017">
    <property type="entry name" value="Spectrin_repeat"/>
</dbReference>
<dbReference type="FunFam" id="1.20.58.60:FF:000087">
    <property type="entry name" value="microtubule-actin cross-linking factor 1 isoform X2"/>
    <property type="match status" value="1"/>
</dbReference>
<feature type="region of interest" description="Disordered" evidence="12">
    <location>
        <begin position="7065"/>
        <end position="7132"/>
    </location>
</feature>
<dbReference type="FunFam" id="1.20.58.60:FF:000001">
    <property type="entry name" value="Microtubule-actin cross-linking factor 1"/>
    <property type="match status" value="3"/>
</dbReference>
<dbReference type="GeneID" id="117364456"/>
<feature type="compositionally biased region" description="Basic and acidic residues" evidence="12">
    <location>
        <begin position="2816"/>
        <end position="2825"/>
    </location>
</feature>
<evidence type="ECO:0000256" key="2">
    <source>
        <dbReference type="ARBA" id="ARBA00004245"/>
    </source>
</evidence>
<feature type="compositionally biased region" description="Basic and acidic residues" evidence="12">
    <location>
        <begin position="1946"/>
        <end position="1955"/>
    </location>
</feature>
<feature type="compositionally biased region" description="Basic and acidic residues" evidence="12">
    <location>
        <begin position="2108"/>
        <end position="2117"/>
    </location>
</feature>
<dbReference type="GO" id="GO:0005509">
    <property type="term" value="F:calcium ion binding"/>
    <property type="evidence" value="ECO:0007669"/>
    <property type="project" value="InterPro"/>
</dbReference>
<feature type="compositionally biased region" description="Basic and acidic residues" evidence="12">
    <location>
        <begin position="2486"/>
        <end position="2495"/>
    </location>
</feature>
<feature type="domain" description="EF-hand" evidence="13">
    <location>
        <begin position="6891"/>
        <end position="6926"/>
    </location>
</feature>
<dbReference type="InterPro" id="IPR018159">
    <property type="entry name" value="Spectrin/alpha-actinin"/>
</dbReference>
<feature type="compositionally biased region" description="Basic and acidic residues" evidence="12">
    <location>
        <begin position="1892"/>
        <end position="1901"/>
    </location>
</feature>
<feature type="compositionally biased region" description="Basic and acidic residues" evidence="12">
    <location>
        <begin position="2558"/>
        <end position="2567"/>
    </location>
</feature>
<feature type="compositionally biased region" description="Basic and acidic residues" evidence="12">
    <location>
        <begin position="3004"/>
        <end position="3015"/>
    </location>
</feature>
<evidence type="ECO:0000256" key="6">
    <source>
        <dbReference type="ARBA" id="ARBA00022723"/>
    </source>
</evidence>
<feature type="compositionally biased region" description="Basic and acidic residues" evidence="12">
    <location>
        <begin position="2700"/>
        <end position="2709"/>
    </location>
</feature>
<dbReference type="InterPro" id="IPR011992">
    <property type="entry name" value="EF-hand-dom_pair"/>
</dbReference>
<feature type="compositionally biased region" description="Basic and acidic residues" evidence="12">
    <location>
        <begin position="2540"/>
        <end position="2549"/>
    </location>
</feature>
<keyword evidence="7" id="KW-0677">Repeat</keyword>
<dbReference type="FunFam" id="1.20.58.60:FF:000095">
    <property type="entry name" value="microtubule-actin cross-linking factor 1 isoform X2"/>
    <property type="match status" value="1"/>
</dbReference>
<dbReference type="InterPro" id="IPR041573">
    <property type="entry name" value="Desmoplakin_Spectrin-like"/>
</dbReference>
<feature type="compositionally biased region" description="Basic and acidic residues" evidence="12">
    <location>
        <begin position="1910"/>
        <end position="1919"/>
    </location>
</feature>
<evidence type="ECO:0000256" key="9">
    <source>
        <dbReference type="ARBA" id="ARBA00023136"/>
    </source>
</evidence>
<feature type="compositionally biased region" description="Basic and acidic residues" evidence="12">
    <location>
        <begin position="2180"/>
        <end position="2189"/>
    </location>
</feature>
<dbReference type="GO" id="GO:0045110">
    <property type="term" value="P:intermediate filament bundle assembly"/>
    <property type="evidence" value="ECO:0007669"/>
    <property type="project" value="TreeGrafter"/>
</dbReference>
<feature type="compositionally biased region" description="Basic and acidic residues" evidence="12">
    <location>
        <begin position="3058"/>
        <end position="3067"/>
    </location>
</feature>
<organism evidence="15 16">
    <name type="scientific">Geotrypetes seraphini</name>
    <name type="common">Gaboon caecilian</name>
    <name type="synonym">Caecilia seraphini</name>
    <dbReference type="NCBI Taxonomy" id="260995"/>
    <lineage>
        <taxon>Eukaryota</taxon>
        <taxon>Metazoa</taxon>
        <taxon>Chordata</taxon>
        <taxon>Craniata</taxon>
        <taxon>Vertebrata</taxon>
        <taxon>Euteleostomi</taxon>
        <taxon>Amphibia</taxon>
        <taxon>Gymnophiona</taxon>
        <taxon>Geotrypetes</taxon>
    </lineage>
</organism>
<dbReference type="InterPro" id="IPR018247">
    <property type="entry name" value="EF_Hand_1_Ca_BS"/>
</dbReference>
<keyword evidence="8" id="KW-0106">Calcium</keyword>
<feature type="compositionally biased region" description="Basic and acidic residues" evidence="12">
    <location>
        <begin position="2986"/>
        <end position="2995"/>
    </location>
</feature>
<feature type="compositionally biased region" description="Basic and acidic residues" evidence="12">
    <location>
        <begin position="2780"/>
        <end position="2791"/>
    </location>
</feature>
<dbReference type="GO" id="GO:0042995">
    <property type="term" value="C:cell projection"/>
    <property type="evidence" value="ECO:0007669"/>
    <property type="project" value="UniProtKB-SubCell"/>
</dbReference>
<evidence type="ECO:0000313" key="16">
    <source>
        <dbReference type="RefSeq" id="XP_033809536.1"/>
    </source>
</evidence>
<dbReference type="RefSeq" id="XP_033809536.1">
    <property type="nucleotide sequence ID" value="XM_033953645.1"/>
</dbReference>
<dbReference type="SMART" id="SM00243">
    <property type="entry name" value="GAS2"/>
    <property type="match status" value="1"/>
</dbReference>
<feature type="compositionally biased region" description="Basic and acidic residues" evidence="12">
    <location>
        <begin position="2036"/>
        <end position="2045"/>
    </location>
</feature>
<dbReference type="GO" id="GO:0030054">
    <property type="term" value="C:cell junction"/>
    <property type="evidence" value="ECO:0007669"/>
    <property type="project" value="TreeGrafter"/>
</dbReference>
<feature type="compositionally biased region" description="Basic and acidic residues" evidence="12">
    <location>
        <begin position="2860"/>
        <end position="2869"/>
    </location>
</feature>
<evidence type="ECO:0000259" key="13">
    <source>
        <dbReference type="PROSITE" id="PS50222"/>
    </source>
</evidence>
<feature type="compositionally biased region" description="Basic and acidic residues" evidence="12">
    <location>
        <begin position="2504"/>
        <end position="2513"/>
    </location>
</feature>
<feature type="compositionally biased region" description="Basic and acidic residues" evidence="12">
    <location>
        <begin position="2798"/>
        <end position="2807"/>
    </location>
</feature>
<dbReference type="Gene3D" id="1.20.58.1060">
    <property type="match status" value="1"/>
</dbReference>
<feature type="compositionally biased region" description="Basic and acidic residues" evidence="12">
    <location>
        <begin position="2968"/>
        <end position="2977"/>
    </location>
</feature>
<feature type="compositionally biased region" description="Basic and acidic residues" evidence="12">
    <location>
        <begin position="2932"/>
        <end position="2941"/>
    </location>
</feature>
<dbReference type="FunFam" id="1.20.58.60:FF:000141">
    <property type="entry name" value="Microtubule-actin cross-linking factor 1"/>
    <property type="match status" value="1"/>
</dbReference>
<feature type="region of interest" description="Disordered" evidence="12">
    <location>
        <begin position="2919"/>
        <end position="3138"/>
    </location>
</feature>
<feature type="compositionally biased region" description="Basic and acidic residues" evidence="12">
    <location>
        <begin position="2630"/>
        <end position="2639"/>
    </location>
</feature>
<feature type="compositionally biased region" description="Basic and acidic residues" evidence="12">
    <location>
        <begin position="2000"/>
        <end position="2009"/>
    </location>
</feature>
<feature type="compositionally biased region" description="Basic and acidic residues" evidence="12">
    <location>
        <begin position="2342"/>
        <end position="2351"/>
    </location>
</feature>
<dbReference type="FunFam" id="1.20.58.60:FF:000061">
    <property type="entry name" value="microtubule-actin cross-linking factor 1 isoform X3"/>
    <property type="match status" value="1"/>
</dbReference>
<dbReference type="FunFam" id="1.20.58.60:FF:000092">
    <property type="entry name" value="microtubule-actin cross-linking factor 1 isoform X2"/>
    <property type="match status" value="1"/>
</dbReference>
<evidence type="ECO:0000256" key="7">
    <source>
        <dbReference type="ARBA" id="ARBA00022737"/>
    </source>
</evidence>
<dbReference type="GO" id="GO:0005198">
    <property type="term" value="F:structural molecule activity"/>
    <property type="evidence" value="ECO:0007669"/>
    <property type="project" value="TreeGrafter"/>
</dbReference>
<dbReference type="SUPFAM" id="SSF47473">
    <property type="entry name" value="EF-hand"/>
    <property type="match status" value="1"/>
</dbReference>
<dbReference type="InterPro" id="IPR001101">
    <property type="entry name" value="Plectin_repeat"/>
</dbReference>
<feature type="compositionally biased region" description="Polar residues" evidence="12">
    <location>
        <begin position="2845"/>
        <end position="2858"/>
    </location>
</feature>
<feature type="compositionally biased region" description="Polar residues" evidence="12">
    <location>
        <begin position="2640"/>
        <end position="2654"/>
    </location>
</feature>
<name>A0A6P8RY03_GEOSA</name>
<feature type="compositionally biased region" description="Basic and acidic residues" evidence="12">
    <location>
        <begin position="2950"/>
        <end position="2961"/>
    </location>
</feature>
<evidence type="ECO:0000259" key="14">
    <source>
        <dbReference type="PROSITE" id="PS51460"/>
    </source>
</evidence>
<feature type="coiled-coil region" evidence="11">
    <location>
        <begin position="534"/>
        <end position="579"/>
    </location>
</feature>
<dbReference type="InterPro" id="IPR003108">
    <property type="entry name" value="GAR_dom"/>
</dbReference>
<dbReference type="FunFam" id="1.20.58.60:FF:000127">
    <property type="entry name" value="microtubule-actin cross-linking factor 1 isoform X9"/>
    <property type="match status" value="1"/>
</dbReference>
<feature type="compositionally biased region" description="Basic and acidic residues" evidence="12">
    <location>
        <begin position="3076"/>
        <end position="3085"/>
    </location>
</feature>
<dbReference type="SUPFAM" id="SSF143575">
    <property type="entry name" value="GAS2 domain-like"/>
    <property type="match status" value="1"/>
</dbReference>
<dbReference type="Pfam" id="PF02187">
    <property type="entry name" value="GAS2"/>
    <property type="match status" value="1"/>
</dbReference>
<feature type="coiled-coil region" evidence="11">
    <location>
        <begin position="4754"/>
        <end position="4788"/>
    </location>
</feature>
<evidence type="ECO:0000256" key="5">
    <source>
        <dbReference type="ARBA" id="ARBA00022553"/>
    </source>
</evidence>
<evidence type="ECO:0000256" key="4">
    <source>
        <dbReference type="ARBA" id="ARBA00022490"/>
    </source>
</evidence>
<evidence type="ECO:0000313" key="15">
    <source>
        <dbReference type="Proteomes" id="UP000515159"/>
    </source>
</evidence>
<dbReference type="GO" id="GO:1990254">
    <property type="term" value="F:keratin filament binding"/>
    <property type="evidence" value="ECO:0007669"/>
    <property type="project" value="TreeGrafter"/>
</dbReference>
<accession>A0A6P8RY03</accession>
<dbReference type="Pfam" id="PF00681">
    <property type="entry name" value="Plectin"/>
    <property type="match status" value="7"/>
</dbReference>